<protein>
    <submittedName>
        <fullName evidence="1">Uncharacterized protein</fullName>
    </submittedName>
</protein>
<dbReference type="EMBL" id="AMCI01000608">
    <property type="protein sequence ID" value="EJX08496.1"/>
    <property type="molecule type" value="Genomic_DNA"/>
</dbReference>
<organism evidence="1">
    <name type="scientific">gut metagenome</name>
    <dbReference type="NCBI Taxonomy" id="749906"/>
    <lineage>
        <taxon>unclassified sequences</taxon>
        <taxon>metagenomes</taxon>
        <taxon>organismal metagenomes</taxon>
    </lineage>
</organism>
<proteinExistence type="predicted"/>
<evidence type="ECO:0000313" key="1">
    <source>
        <dbReference type="EMBL" id="EJX08496.1"/>
    </source>
</evidence>
<accession>J9D6V9</accession>
<name>J9D6V9_9ZZZZ</name>
<comment type="caution">
    <text evidence="1">The sequence shown here is derived from an EMBL/GenBank/DDBJ whole genome shotgun (WGS) entry which is preliminary data.</text>
</comment>
<reference evidence="1" key="1">
    <citation type="journal article" date="2012" name="PLoS ONE">
        <title>Gene sets for utilization of primary and secondary nutrition supplies in the distal gut of endangered iberian lynx.</title>
        <authorList>
            <person name="Alcaide M."/>
            <person name="Messina E."/>
            <person name="Richter M."/>
            <person name="Bargiela R."/>
            <person name="Peplies J."/>
            <person name="Huws S.A."/>
            <person name="Newbold C.J."/>
            <person name="Golyshin P.N."/>
            <person name="Simon M.A."/>
            <person name="Lopez G."/>
            <person name="Yakimov M.M."/>
            <person name="Ferrer M."/>
        </authorList>
    </citation>
    <scope>NUCLEOTIDE SEQUENCE</scope>
</reference>
<sequence length="64" mass="7239">MHNLLPQGCGIDFLANKRILSIDRILLNIGFALSSTTHELVIKLHTDISTRHLAFHHLGINKRL</sequence>
<dbReference type="AlphaFoldDB" id="J9D6V9"/>
<gene>
    <name evidence="1" type="ORF">EVA_03395</name>
</gene>